<evidence type="ECO:0000259" key="3">
    <source>
        <dbReference type="PROSITE" id="PS50158"/>
    </source>
</evidence>
<feature type="domain" description="Reverse transcriptase" evidence="4">
    <location>
        <begin position="909"/>
        <end position="1184"/>
    </location>
</feature>
<protein>
    <recommendedName>
        <fullName evidence="6">CCHC-type domain-containing protein</fullName>
    </recommendedName>
</protein>
<dbReference type="Pfam" id="PF00078">
    <property type="entry name" value="RVT_1"/>
    <property type="match status" value="1"/>
</dbReference>
<dbReference type="InterPro" id="IPR043502">
    <property type="entry name" value="DNA/RNA_pol_sf"/>
</dbReference>
<dbReference type="InterPro" id="IPR005135">
    <property type="entry name" value="Endo/exonuclease/phosphatase"/>
</dbReference>
<accession>A0A2N9H997</accession>
<dbReference type="PANTHER" id="PTHR33116">
    <property type="entry name" value="REVERSE TRANSCRIPTASE ZINC-BINDING DOMAIN-CONTAINING PROTEIN-RELATED-RELATED"/>
    <property type="match status" value="1"/>
</dbReference>
<dbReference type="InterPro" id="IPR025836">
    <property type="entry name" value="Zn_knuckle_CX2CX4HX4C"/>
</dbReference>
<organism evidence="5">
    <name type="scientific">Fagus sylvatica</name>
    <name type="common">Beechnut</name>
    <dbReference type="NCBI Taxonomy" id="28930"/>
    <lineage>
        <taxon>Eukaryota</taxon>
        <taxon>Viridiplantae</taxon>
        <taxon>Streptophyta</taxon>
        <taxon>Embryophyta</taxon>
        <taxon>Tracheophyta</taxon>
        <taxon>Spermatophyta</taxon>
        <taxon>Magnoliopsida</taxon>
        <taxon>eudicotyledons</taxon>
        <taxon>Gunneridae</taxon>
        <taxon>Pentapetalae</taxon>
        <taxon>rosids</taxon>
        <taxon>fabids</taxon>
        <taxon>Fagales</taxon>
        <taxon>Fagaceae</taxon>
        <taxon>Fagus</taxon>
    </lineage>
</organism>
<dbReference type="InterPro" id="IPR044730">
    <property type="entry name" value="RNase_H-like_dom_plant"/>
</dbReference>
<dbReference type="InterPro" id="IPR036691">
    <property type="entry name" value="Endo/exonu/phosph_ase_sf"/>
</dbReference>
<gene>
    <name evidence="5" type="ORF">FSB_LOCUS36195</name>
</gene>
<dbReference type="InterPro" id="IPR002156">
    <property type="entry name" value="RNaseH_domain"/>
</dbReference>
<dbReference type="SUPFAM" id="SSF56219">
    <property type="entry name" value="DNase I-like"/>
    <property type="match status" value="1"/>
</dbReference>
<sequence length="1728" mass="194636">MTEELEELCRKLRLSDHERQNLRLRTGKIQQSKEEAKFSLLFRLLTTRSFNGEAFKGTGPWTFDKKLIQVQRFESDMQPTAIKFTHAEFWIRVYNLPILSMVKDVGEDIGNDIGRVVEVDVPENGIGWGRYLRIRVEIDVTKPLLRGKILEDGEGKPFWVEFKYEHLPIFCYRCGRIGHSGNECLEGRRSGGDRNVSTDRYGSWLRATPVRGGLHRRPRETINSDDDLEGSHSHGGDRNHEGSAPVGDVADLGAQDPVVESEESLSKAINPEPLARDEGDVVEGAGVSAGIGEMDMRDAPDMYPEVSVHGEADIRADLANIEATSEEKAEVFIQLTGTRSGDTSKQWPNAKKPTRSGQVERVSKAALLSPNVEGYNLGIDDTEAILLVGGQVTPLPSPREQSDSSKGKSVVGTTPRTRWKKRARAGVSHVTPMQGVGQGIASKKRSLEHGDDTPPAPMRALSLNCRGLGNQATVNELHGVVKSEGPKIVFLMETRLPVRKLEFLRLKLGMRGCFGVGRRRYGGGLALLWTDDVDIQVQSYSLSHIDAQVVQEDGVGWRVTGFYGNPETALRHRSWALLRRLQTMSVKPWLLLGDFNEIDLGFIGPEFTWSNRREDEELVRVRLDRAVATPEWKLLFPNTTVHHLTIVNSDHMGLLVDLVPGAAQWKQKKRRLFRFDHTWVRENGCGECITEAWRHPQLGTPMFRLVQKIKQCRVQLLQWSQMQIRATPQTIERKKKQLRRLEEQQPADYDAGAVNVVRRELCVLMEKEETFWRQRSRVAWLQGGDMNTRFFHECASQRKKTNTVHGLMDSTDTWQTDPTAMEEIACGYFSKLFRSSNPRAIEDVTQLVETVVTPEMNFSLLQPFSPDEVRQALFQMHPSKAPGPDGMTALFFQKYWDIVGGDVSEAVLDFVTHGRMLGCINFTNIVLIPKVKSPTNMSQFRPISLCNVLYKIISKMLVNRMKGLLPQVISDCQSAFVPGRMITDNVIVSFEMLHFLKNKRRGKEAQMAVKLDMSKAYDRVEWDYLRAILLKLGFHERWVGLIIECVSTVTYSVMVNGEQKGYIRPERGLRQGDPLSPYLFLIYDSIIFCRATNSECTVLLQLLSTYEHASGQKVNGGKTAVFFSHNTPTACQESILQLFGTTTTNHFEKYLGLPPVIGKAKKQAFNAVKDRVWQRLQGWKEKLLSQAGREVLIKAVIQAIPTYAMSVFRFPLGLCSELSSLATNFWWGQRSGGRKIHWLSKQQLAKAKSKGGMGFRDLHNFNTSSPSSPSMEGNVSYTWRSICESKGVLKVGMRFRVGTGSAIKIWQDPWLVGSSSAKVLSPVRILDSNASVDALINSSTMEWKSGLIDQIFMPSEAEIIKQIPLSYRRPKDLIIWSGTKKGEFTVKSAYRILNQQECNGAESSSVSSAKFFWKGVWSSKVQPKIRNFIWRACRNILPTQTKLFEKQISSSFSCRWCETEAETCDHVLWRCEFAQRVWSACAVKLPSRVVIQMTVVDFLECCLQELASPDVEIIFTTAWMLWSARNALLWEGQNSTVSDICTKSSILAIEYLEVGDSEDHAHIPSIGREGPQWIPPLFGSYKMSIACKMSVASAHVGFGFLIRDWEGRVLAASGFVGQRTHDSLINFSAAVFFALQFAYETGFRCNVVVEVPSRELLSLLHFDQPSLAPIGVLIDDIGDWLPFFQDISFSFISMECNKASHALAVEAVSSNLDQVWLEECPPCVCPFV</sequence>
<dbReference type="PANTHER" id="PTHR33116:SF86">
    <property type="entry name" value="REVERSE TRANSCRIPTASE DOMAIN-CONTAINING PROTEIN"/>
    <property type="match status" value="1"/>
</dbReference>
<evidence type="ECO:0000256" key="2">
    <source>
        <dbReference type="SAM" id="MobiDB-lite"/>
    </source>
</evidence>
<dbReference type="InterPro" id="IPR000477">
    <property type="entry name" value="RT_dom"/>
</dbReference>
<dbReference type="Pfam" id="PF13456">
    <property type="entry name" value="RVT_3"/>
    <property type="match status" value="1"/>
</dbReference>
<dbReference type="SUPFAM" id="SSF56672">
    <property type="entry name" value="DNA/RNA polymerases"/>
    <property type="match status" value="1"/>
</dbReference>
<feature type="region of interest" description="Disordered" evidence="2">
    <location>
        <begin position="394"/>
        <end position="427"/>
    </location>
</feature>
<reference evidence="5" key="1">
    <citation type="submission" date="2018-02" db="EMBL/GenBank/DDBJ databases">
        <authorList>
            <person name="Cohen D.B."/>
            <person name="Kent A.D."/>
        </authorList>
    </citation>
    <scope>NUCLEOTIDE SEQUENCE</scope>
</reference>
<dbReference type="PROSITE" id="PS50158">
    <property type="entry name" value="ZF_CCHC"/>
    <property type="match status" value="1"/>
</dbReference>
<dbReference type="Pfam" id="PF13966">
    <property type="entry name" value="zf-RVT"/>
    <property type="match status" value="1"/>
</dbReference>
<feature type="domain" description="CCHC-type" evidence="3">
    <location>
        <begin position="171"/>
        <end position="184"/>
    </location>
</feature>
<dbReference type="Pfam" id="PF14392">
    <property type="entry name" value="zf-CCHC_4"/>
    <property type="match status" value="1"/>
</dbReference>
<dbReference type="GO" id="GO:0003676">
    <property type="term" value="F:nucleic acid binding"/>
    <property type="evidence" value="ECO:0007669"/>
    <property type="project" value="InterPro"/>
</dbReference>
<dbReference type="PROSITE" id="PS50878">
    <property type="entry name" value="RT_POL"/>
    <property type="match status" value="1"/>
</dbReference>
<evidence type="ECO:0008006" key="6">
    <source>
        <dbReference type="Google" id="ProtNLM"/>
    </source>
</evidence>
<dbReference type="Gene3D" id="3.60.10.10">
    <property type="entry name" value="Endonuclease/exonuclease/phosphatase"/>
    <property type="match status" value="1"/>
</dbReference>
<dbReference type="InterPro" id="IPR001878">
    <property type="entry name" value="Znf_CCHC"/>
</dbReference>
<keyword evidence="1" id="KW-0862">Zinc</keyword>
<feature type="region of interest" description="Disordered" evidence="2">
    <location>
        <begin position="212"/>
        <end position="251"/>
    </location>
</feature>
<feature type="compositionally biased region" description="Basic and acidic residues" evidence="2">
    <location>
        <begin position="229"/>
        <end position="241"/>
    </location>
</feature>
<evidence type="ECO:0000259" key="4">
    <source>
        <dbReference type="PROSITE" id="PS50878"/>
    </source>
</evidence>
<keyword evidence="1" id="KW-0863">Zinc-finger</keyword>
<evidence type="ECO:0000313" key="5">
    <source>
        <dbReference type="EMBL" id="SPD08313.1"/>
    </source>
</evidence>
<name>A0A2N9H997_FAGSY</name>
<dbReference type="CDD" id="cd01650">
    <property type="entry name" value="RT_nLTR_like"/>
    <property type="match status" value="1"/>
</dbReference>
<dbReference type="GO" id="GO:0004523">
    <property type="term" value="F:RNA-DNA hybrid ribonuclease activity"/>
    <property type="evidence" value="ECO:0007669"/>
    <property type="project" value="InterPro"/>
</dbReference>
<feature type="region of interest" description="Disordered" evidence="2">
    <location>
        <begin position="339"/>
        <end position="358"/>
    </location>
</feature>
<dbReference type="GO" id="GO:0008270">
    <property type="term" value="F:zinc ion binding"/>
    <property type="evidence" value="ECO:0007669"/>
    <property type="project" value="UniProtKB-KW"/>
</dbReference>
<evidence type="ECO:0000256" key="1">
    <source>
        <dbReference type="PROSITE-ProRule" id="PRU00047"/>
    </source>
</evidence>
<proteinExistence type="predicted"/>
<dbReference type="CDD" id="cd06222">
    <property type="entry name" value="RNase_H_like"/>
    <property type="match status" value="1"/>
</dbReference>
<dbReference type="InterPro" id="IPR026960">
    <property type="entry name" value="RVT-Znf"/>
</dbReference>
<dbReference type="Pfam" id="PF03372">
    <property type="entry name" value="Exo_endo_phos"/>
    <property type="match status" value="1"/>
</dbReference>
<dbReference type="EMBL" id="OIVN01003031">
    <property type="protein sequence ID" value="SPD08313.1"/>
    <property type="molecule type" value="Genomic_DNA"/>
</dbReference>
<keyword evidence="1" id="KW-0479">Metal-binding</keyword>